<keyword evidence="6" id="KW-0256">Endoplasmic reticulum</keyword>
<evidence type="ECO:0000256" key="8">
    <source>
        <dbReference type="ARBA" id="ARBA00022989"/>
    </source>
</evidence>
<evidence type="ECO:0000256" key="10">
    <source>
        <dbReference type="ARBA" id="ARBA00023136"/>
    </source>
</evidence>
<keyword evidence="14" id="KW-1185">Reference proteome</keyword>
<name>A0AAW1RD35_9CHLO</name>
<comment type="similarity">
    <text evidence="2">Belongs to the BCAP29/BCAP31 family.</text>
</comment>
<organism evidence="13 14">
    <name type="scientific">Elliptochloris bilobata</name>
    <dbReference type="NCBI Taxonomy" id="381761"/>
    <lineage>
        <taxon>Eukaryota</taxon>
        <taxon>Viridiplantae</taxon>
        <taxon>Chlorophyta</taxon>
        <taxon>core chlorophytes</taxon>
        <taxon>Trebouxiophyceae</taxon>
        <taxon>Trebouxiophyceae incertae sedis</taxon>
        <taxon>Elliptochloris clade</taxon>
        <taxon>Elliptochloris</taxon>
    </lineage>
</organism>
<dbReference type="GO" id="GO:0005789">
    <property type="term" value="C:endoplasmic reticulum membrane"/>
    <property type="evidence" value="ECO:0007669"/>
    <property type="project" value="UniProtKB-SubCell"/>
</dbReference>
<keyword evidence="4 12" id="KW-0812">Transmembrane</keyword>
<evidence type="ECO:0008006" key="15">
    <source>
        <dbReference type="Google" id="ProtNLM"/>
    </source>
</evidence>
<gene>
    <name evidence="13" type="ORF">WJX81_003958</name>
</gene>
<evidence type="ECO:0000256" key="9">
    <source>
        <dbReference type="ARBA" id="ARBA00023054"/>
    </source>
</evidence>
<evidence type="ECO:0000256" key="2">
    <source>
        <dbReference type="ARBA" id="ARBA00007956"/>
    </source>
</evidence>
<proteinExistence type="inferred from homology"/>
<dbReference type="FunFam" id="1.20.5.110:FF:000011">
    <property type="entry name" value="B-cell receptor-associated protein 29"/>
    <property type="match status" value="1"/>
</dbReference>
<keyword evidence="9" id="KW-0175">Coiled coil</keyword>
<protein>
    <recommendedName>
        <fullName evidence="15">Endoplasmic reticulum transmembrane protein</fullName>
    </recommendedName>
</protein>
<evidence type="ECO:0000313" key="13">
    <source>
        <dbReference type="EMBL" id="KAK9831508.1"/>
    </source>
</evidence>
<evidence type="ECO:0000256" key="11">
    <source>
        <dbReference type="SAM" id="MobiDB-lite"/>
    </source>
</evidence>
<keyword evidence="5" id="KW-0053">Apoptosis</keyword>
<evidence type="ECO:0000256" key="1">
    <source>
        <dbReference type="ARBA" id="ARBA00004477"/>
    </source>
</evidence>
<evidence type="ECO:0000256" key="3">
    <source>
        <dbReference type="ARBA" id="ARBA00022448"/>
    </source>
</evidence>
<comment type="subcellular location">
    <subcellularLocation>
        <location evidence="1">Endoplasmic reticulum membrane</location>
        <topology evidence="1">Multi-pass membrane protein</topology>
    </subcellularLocation>
</comment>
<evidence type="ECO:0000256" key="4">
    <source>
        <dbReference type="ARBA" id="ARBA00022692"/>
    </source>
</evidence>
<evidence type="ECO:0000256" key="7">
    <source>
        <dbReference type="ARBA" id="ARBA00022927"/>
    </source>
</evidence>
<evidence type="ECO:0000256" key="6">
    <source>
        <dbReference type="ARBA" id="ARBA00022824"/>
    </source>
</evidence>
<accession>A0AAW1RD35</accession>
<keyword evidence="3" id="KW-0813">Transport</keyword>
<comment type="caution">
    <text evidence="13">The sequence shown here is derived from an EMBL/GenBank/DDBJ whole genome shotgun (WGS) entry which is preliminary data.</text>
</comment>
<keyword evidence="10 12" id="KW-0472">Membrane</keyword>
<evidence type="ECO:0000256" key="5">
    <source>
        <dbReference type="ARBA" id="ARBA00022703"/>
    </source>
</evidence>
<dbReference type="EMBL" id="JALJOU010000045">
    <property type="protein sequence ID" value="KAK9831508.1"/>
    <property type="molecule type" value="Genomic_DNA"/>
</dbReference>
<dbReference type="Gene3D" id="1.20.5.110">
    <property type="match status" value="1"/>
</dbReference>
<keyword evidence="8 12" id="KW-1133">Transmembrane helix</keyword>
<evidence type="ECO:0000313" key="14">
    <source>
        <dbReference type="Proteomes" id="UP001445335"/>
    </source>
</evidence>
<keyword evidence="7" id="KW-0653">Protein transport</keyword>
<feature type="region of interest" description="Disordered" evidence="11">
    <location>
        <begin position="174"/>
        <end position="199"/>
    </location>
</feature>
<sequence length="199" mass="21198">MIDALFTTLASFAALLLVLALLLLIPGLSYPVVALAKLSQVPGGMTVLGTAIASGVLAASNLLLIFILRKLALTLSAVERAKLNERFLLKQSESLRAEYNRLHADRDGGQAAGSGEAVPLRAELEALQAAHTDVQGKLGKAEKARNTALANADALQSQAKGLEAEYDRLLAENDGLKRRLSRMDPSFQASHRPSDKKST</sequence>
<evidence type="ECO:0000256" key="12">
    <source>
        <dbReference type="SAM" id="Phobius"/>
    </source>
</evidence>
<reference evidence="13 14" key="1">
    <citation type="journal article" date="2024" name="Nat. Commun.">
        <title>Phylogenomics reveals the evolutionary origins of lichenization in chlorophyte algae.</title>
        <authorList>
            <person name="Puginier C."/>
            <person name="Libourel C."/>
            <person name="Otte J."/>
            <person name="Skaloud P."/>
            <person name="Haon M."/>
            <person name="Grisel S."/>
            <person name="Petersen M."/>
            <person name="Berrin J.G."/>
            <person name="Delaux P.M."/>
            <person name="Dal Grande F."/>
            <person name="Keller J."/>
        </authorList>
    </citation>
    <scope>NUCLEOTIDE SEQUENCE [LARGE SCALE GENOMIC DNA]</scope>
    <source>
        <strain evidence="13 14">SAG 245.80</strain>
    </source>
</reference>
<dbReference type="AlphaFoldDB" id="A0AAW1RD35"/>
<dbReference type="Proteomes" id="UP001445335">
    <property type="component" value="Unassembled WGS sequence"/>
</dbReference>
<dbReference type="GO" id="GO:0015031">
    <property type="term" value="P:protein transport"/>
    <property type="evidence" value="ECO:0007669"/>
    <property type="project" value="UniProtKB-KW"/>
</dbReference>
<feature type="transmembrane region" description="Helical" evidence="12">
    <location>
        <begin position="46"/>
        <end position="68"/>
    </location>
</feature>